<dbReference type="Proteomes" id="UP000053097">
    <property type="component" value="Unassembled WGS sequence"/>
</dbReference>
<evidence type="ECO:0000256" key="1">
    <source>
        <dbReference type="SAM" id="MobiDB-lite"/>
    </source>
</evidence>
<gene>
    <name evidence="2" type="ORF">X777_09445</name>
</gene>
<keyword evidence="3" id="KW-1185">Reference proteome</keyword>
<evidence type="ECO:0000313" key="3">
    <source>
        <dbReference type="Proteomes" id="UP000053097"/>
    </source>
</evidence>
<feature type="region of interest" description="Disordered" evidence="1">
    <location>
        <begin position="1"/>
        <end position="48"/>
    </location>
</feature>
<sequence length="239" mass="26277">MMESTNKGKSTSSVRNDEERSGGSDGCLASSRSLAGDGQTIDCTAGSTEVTATAKTVGSNRGLDIGTTGLQKDSILDKTFRTDKKADPAPSQANEEMDFEMERGRKRKTRTLTDEDDSDTASTWTTTTNVKEVQVYLGDTPASVGSQLLEWLDDLEEMRGKSKNLQWKLSGRMRRTIEKLKEGVMILTKQCVAIQGGSIDEKRDAEMGELRAILENLQQKNKGLVTSMERQKEANKKLV</sequence>
<feature type="compositionally biased region" description="Basic and acidic residues" evidence="1">
    <location>
        <begin position="78"/>
        <end position="87"/>
    </location>
</feature>
<evidence type="ECO:0000313" key="2">
    <source>
        <dbReference type="EMBL" id="EZA51986.1"/>
    </source>
</evidence>
<name>A0A026W8L9_OOCBI</name>
<accession>A0A026W8L9</accession>
<reference evidence="2 3" key="1">
    <citation type="journal article" date="2014" name="Curr. Biol.">
        <title>The genome of the clonal raider ant Cerapachys biroi.</title>
        <authorList>
            <person name="Oxley P.R."/>
            <person name="Ji L."/>
            <person name="Fetter-Pruneda I."/>
            <person name="McKenzie S.K."/>
            <person name="Li C."/>
            <person name="Hu H."/>
            <person name="Zhang G."/>
            <person name="Kronauer D.J."/>
        </authorList>
    </citation>
    <scope>NUCLEOTIDE SEQUENCE [LARGE SCALE GENOMIC DNA]</scope>
</reference>
<feature type="region of interest" description="Disordered" evidence="1">
    <location>
        <begin position="78"/>
        <end position="122"/>
    </location>
</feature>
<protein>
    <submittedName>
        <fullName evidence="2">Uncharacterized protein</fullName>
    </submittedName>
</protein>
<dbReference type="OrthoDB" id="7698093at2759"/>
<feature type="compositionally biased region" description="Polar residues" evidence="1">
    <location>
        <begin position="1"/>
        <end position="14"/>
    </location>
</feature>
<proteinExistence type="predicted"/>
<organism evidence="2 3">
    <name type="scientific">Ooceraea biroi</name>
    <name type="common">Clonal raider ant</name>
    <name type="synonym">Cerapachys biroi</name>
    <dbReference type="NCBI Taxonomy" id="2015173"/>
    <lineage>
        <taxon>Eukaryota</taxon>
        <taxon>Metazoa</taxon>
        <taxon>Ecdysozoa</taxon>
        <taxon>Arthropoda</taxon>
        <taxon>Hexapoda</taxon>
        <taxon>Insecta</taxon>
        <taxon>Pterygota</taxon>
        <taxon>Neoptera</taxon>
        <taxon>Endopterygota</taxon>
        <taxon>Hymenoptera</taxon>
        <taxon>Apocrita</taxon>
        <taxon>Aculeata</taxon>
        <taxon>Formicoidea</taxon>
        <taxon>Formicidae</taxon>
        <taxon>Dorylinae</taxon>
        <taxon>Ooceraea</taxon>
    </lineage>
</organism>
<dbReference type="EMBL" id="KK107362">
    <property type="protein sequence ID" value="EZA51986.1"/>
    <property type="molecule type" value="Genomic_DNA"/>
</dbReference>
<dbReference type="AlphaFoldDB" id="A0A026W8L9"/>